<dbReference type="Gene3D" id="3.20.20.140">
    <property type="entry name" value="Metal-dependent hydrolases"/>
    <property type="match status" value="1"/>
</dbReference>
<dbReference type="InterPro" id="IPR011059">
    <property type="entry name" value="Metal-dep_hydrolase_composite"/>
</dbReference>
<keyword evidence="4" id="KW-0479">Metal-binding</keyword>
<evidence type="ECO:0000256" key="1">
    <source>
        <dbReference type="ARBA" id="ARBA00001947"/>
    </source>
</evidence>
<dbReference type="AlphaFoldDB" id="A0A9D2PAS4"/>
<dbReference type="InterPro" id="IPR032466">
    <property type="entry name" value="Metal_Hydrolase"/>
</dbReference>
<evidence type="ECO:0000313" key="8">
    <source>
        <dbReference type="Proteomes" id="UP000823883"/>
    </source>
</evidence>
<comment type="function">
    <text evidence="2">Catalyzes the reversible cyclization of carbamoyl aspartate to dihydroorotate.</text>
</comment>
<evidence type="ECO:0000256" key="2">
    <source>
        <dbReference type="ARBA" id="ARBA00002368"/>
    </source>
</evidence>
<protein>
    <submittedName>
        <fullName evidence="7">Amidohydrolase family protein</fullName>
    </submittedName>
</protein>
<dbReference type="PROSITE" id="PS00482">
    <property type="entry name" value="DIHYDROOROTASE_1"/>
    <property type="match status" value="1"/>
</dbReference>
<reference evidence="7" key="1">
    <citation type="journal article" date="2021" name="PeerJ">
        <title>Extensive microbial diversity within the chicken gut microbiome revealed by metagenomics and culture.</title>
        <authorList>
            <person name="Gilroy R."/>
            <person name="Ravi A."/>
            <person name="Getino M."/>
            <person name="Pursley I."/>
            <person name="Horton D.L."/>
            <person name="Alikhan N.F."/>
            <person name="Baker D."/>
            <person name="Gharbi K."/>
            <person name="Hall N."/>
            <person name="Watson M."/>
            <person name="Adriaenssens E.M."/>
            <person name="Foster-Nyarko E."/>
            <person name="Jarju S."/>
            <person name="Secka A."/>
            <person name="Antonio M."/>
            <person name="Oren A."/>
            <person name="Chaudhuri R.R."/>
            <person name="La Ragione R."/>
            <person name="Hildebrand F."/>
            <person name="Pallen M.J."/>
        </authorList>
    </citation>
    <scope>NUCLEOTIDE SEQUENCE</scope>
    <source>
        <strain evidence="7">CHK183-5548</strain>
    </source>
</reference>
<dbReference type="SUPFAM" id="SSF51338">
    <property type="entry name" value="Composite domain of metallo-dependent hydrolases"/>
    <property type="match status" value="1"/>
</dbReference>
<dbReference type="Proteomes" id="UP000823883">
    <property type="component" value="Unassembled WGS sequence"/>
</dbReference>
<proteinExistence type="inferred from homology"/>
<dbReference type="PANTHER" id="PTHR43135:SF3">
    <property type="entry name" value="ALPHA-D-RIBOSE 1-METHYLPHOSPHONATE 5-TRIPHOSPHATE DIPHOSPHATASE"/>
    <property type="match status" value="1"/>
</dbReference>
<dbReference type="PROSITE" id="PS01137">
    <property type="entry name" value="TATD_1"/>
    <property type="match status" value="1"/>
</dbReference>
<comment type="cofactor">
    <cofactor evidence="1">
        <name>Zn(2+)</name>
        <dbReference type="ChEBI" id="CHEBI:29105"/>
    </cofactor>
</comment>
<dbReference type="InterPro" id="IPR002195">
    <property type="entry name" value="Dihydroorotase_CS"/>
</dbReference>
<feature type="domain" description="Amidohydrolase-related" evidence="6">
    <location>
        <begin position="56"/>
        <end position="402"/>
    </location>
</feature>
<evidence type="ECO:0000313" key="7">
    <source>
        <dbReference type="EMBL" id="HJC46729.1"/>
    </source>
</evidence>
<comment type="caution">
    <text evidence="7">The sequence shown here is derived from an EMBL/GenBank/DDBJ whole genome shotgun (WGS) entry which is preliminary data.</text>
</comment>
<dbReference type="GO" id="GO:0016812">
    <property type="term" value="F:hydrolase activity, acting on carbon-nitrogen (but not peptide) bonds, in cyclic amides"/>
    <property type="evidence" value="ECO:0007669"/>
    <property type="project" value="InterPro"/>
</dbReference>
<dbReference type="SUPFAM" id="SSF51556">
    <property type="entry name" value="Metallo-dependent hydrolases"/>
    <property type="match status" value="1"/>
</dbReference>
<comment type="similarity">
    <text evidence="3">Belongs to the metallo-dependent hydrolases superfamily. DHOase family. Class I DHOase subfamily.</text>
</comment>
<evidence type="ECO:0000256" key="3">
    <source>
        <dbReference type="ARBA" id="ARBA00010286"/>
    </source>
</evidence>
<dbReference type="EMBL" id="DWWL01000007">
    <property type="protein sequence ID" value="HJC46729.1"/>
    <property type="molecule type" value="Genomic_DNA"/>
</dbReference>
<keyword evidence="5" id="KW-0378">Hydrolase</keyword>
<dbReference type="Gene3D" id="2.30.40.10">
    <property type="entry name" value="Urease, subunit C, domain 1"/>
    <property type="match status" value="1"/>
</dbReference>
<name>A0A9D2PAS4_9FIRM</name>
<organism evidence="7 8">
    <name type="scientific">Candidatus Lachnoclostridium pullistercoris</name>
    <dbReference type="NCBI Taxonomy" id="2838632"/>
    <lineage>
        <taxon>Bacteria</taxon>
        <taxon>Bacillati</taxon>
        <taxon>Bacillota</taxon>
        <taxon>Clostridia</taxon>
        <taxon>Lachnospirales</taxon>
        <taxon>Lachnospiraceae</taxon>
    </lineage>
</organism>
<dbReference type="InterPro" id="IPR051781">
    <property type="entry name" value="Metallo-dep_Hydrolase"/>
</dbReference>
<dbReference type="InterPro" id="IPR057744">
    <property type="entry name" value="OTAase-like"/>
</dbReference>
<sequence length="405" mass="43141">MKRTILKCGQLFCGVDETVKEQMAVTVEGNHIVCVAPWKDGAAPADAEVIDLTDKFVMPGLIDAHVHVNMNGEPNTDNLAKLSTGEFALVSMVNAQSDLMAGFTTIRDEGAVGFSDVALRNAINAGLVAGPRMFVSGVAISSTGGHGDASFAPGVTGGAMASIVNSPDEARKAARYTFKYGADQIKIMATGGVMSYGDEPGAPELSLEEMKAALDVANSRGKISSAHAHGAEGIKNAIWAGITSIEHGMLIDDEGMELMQKHGTYLIPTIIAAYQIVEFGKTGALAPWMVEKADLCLKNHGEHLKKMISMGINIGFGTDSGTCFNRHGEQALEFELMTRCGFTPVQTLLAATKVNSRLLKWDDRIGSVEEGKLADIVAFDGDPLKDIKAMTRCAFVMKDGQVYKH</sequence>
<evidence type="ECO:0000259" key="6">
    <source>
        <dbReference type="Pfam" id="PF01979"/>
    </source>
</evidence>
<evidence type="ECO:0000256" key="5">
    <source>
        <dbReference type="ARBA" id="ARBA00022801"/>
    </source>
</evidence>
<dbReference type="InterPro" id="IPR018228">
    <property type="entry name" value="DNase_TatD-rel_CS"/>
</dbReference>
<dbReference type="GO" id="GO:0046872">
    <property type="term" value="F:metal ion binding"/>
    <property type="evidence" value="ECO:0007669"/>
    <property type="project" value="UniProtKB-KW"/>
</dbReference>
<dbReference type="PANTHER" id="PTHR43135">
    <property type="entry name" value="ALPHA-D-RIBOSE 1-METHYLPHOSPHONATE 5-TRIPHOSPHATE DIPHOSPHATASE"/>
    <property type="match status" value="1"/>
</dbReference>
<accession>A0A9D2PAS4</accession>
<gene>
    <name evidence="7" type="ORF">IAA04_01600</name>
</gene>
<dbReference type="Pfam" id="PF01979">
    <property type="entry name" value="Amidohydro_1"/>
    <property type="match status" value="1"/>
</dbReference>
<reference evidence="7" key="2">
    <citation type="submission" date="2021-04" db="EMBL/GenBank/DDBJ databases">
        <authorList>
            <person name="Gilroy R."/>
        </authorList>
    </citation>
    <scope>NUCLEOTIDE SEQUENCE</scope>
    <source>
        <strain evidence="7">CHK183-5548</strain>
    </source>
</reference>
<evidence type="ECO:0000256" key="4">
    <source>
        <dbReference type="ARBA" id="ARBA00022723"/>
    </source>
</evidence>
<dbReference type="InterPro" id="IPR006680">
    <property type="entry name" value="Amidohydro-rel"/>
</dbReference>
<dbReference type="CDD" id="cd01299">
    <property type="entry name" value="Met_dep_hydrolase_A"/>
    <property type="match status" value="1"/>
</dbReference>